<dbReference type="SUPFAM" id="SSF81296">
    <property type="entry name" value="E set domains"/>
    <property type="match status" value="1"/>
</dbReference>
<dbReference type="PANTHER" id="PTHR34820:SF4">
    <property type="entry name" value="INNER MEMBRANE PROTEIN YEBZ"/>
    <property type="match status" value="1"/>
</dbReference>
<sequence length="199" mass="19560">MRRGAAGRGILLGLAGVAIALAGVFATASAASAHDSLLVTEPAQGSTTAGPITQLTLTFSGDPIGGQGADVVELVGPDGKYYETGCAQLSGPEVTVPVAMGPAGTYEVAWRAVSSDGHPVSGTYTFTYAPDAAVSASPKAAGSTHPACGTAPAQSSHSDAASSPPPDAGVWLGIGIGLVVVAIAAVGAWLIVRRPKPED</sequence>
<keyword evidence="3 7" id="KW-0732">Signal</keyword>
<dbReference type="InterPro" id="IPR032694">
    <property type="entry name" value="CopC/D"/>
</dbReference>
<keyword evidence="2" id="KW-0479">Metal-binding</keyword>
<evidence type="ECO:0000259" key="8">
    <source>
        <dbReference type="Pfam" id="PF04234"/>
    </source>
</evidence>
<accession>A0ABZ0SK58</accession>
<evidence type="ECO:0000313" key="10">
    <source>
        <dbReference type="Proteomes" id="UP001323798"/>
    </source>
</evidence>
<dbReference type="PANTHER" id="PTHR34820">
    <property type="entry name" value="INNER MEMBRANE PROTEIN YEBZ"/>
    <property type="match status" value="1"/>
</dbReference>
<keyword evidence="6" id="KW-1133">Transmembrane helix</keyword>
<dbReference type="EMBL" id="CP139368">
    <property type="protein sequence ID" value="WPR88550.1"/>
    <property type="molecule type" value="Genomic_DNA"/>
</dbReference>
<keyword evidence="6" id="KW-0812">Transmembrane</keyword>
<dbReference type="InterPro" id="IPR014756">
    <property type="entry name" value="Ig_E-set"/>
</dbReference>
<dbReference type="InterPro" id="IPR014755">
    <property type="entry name" value="Cu-Rt/internalin_Ig-like"/>
</dbReference>
<feature type="transmembrane region" description="Helical" evidence="6">
    <location>
        <begin position="170"/>
        <end position="192"/>
    </location>
</feature>
<proteinExistence type="predicted"/>
<dbReference type="Gene3D" id="2.60.40.1220">
    <property type="match status" value="1"/>
</dbReference>
<evidence type="ECO:0000256" key="4">
    <source>
        <dbReference type="ARBA" id="ARBA00023008"/>
    </source>
</evidence>
<dbReference type="RefSeq" id="WP_320941269.1">
    <property type="nucleotide sequence ID" value="NZ_BAABEU010000006.1"/>
</dbReference>
<evidence type="ECO:0000256" key="6">
    <source>
        <dbReference type="SAM" id="Phobius"/>
    </source>
</evidence>
<keyword evidence="10" id="KW-1185">Reference proteome</keyword>
<evidence type="ECO:0000313" key="9">
    <source>
        <dbReference type="EMBL" id="WPR88550.1"/>
    </source>
</evidence>
<organism evidence="9 10">
    <name type="scientific">Microbacterium rhizosphaerae</name>
    <dbReference type="NCBI Taxonomy" id="1678237"/>
    <lineage>
        <taxon>Bacteria</taxon>
        <taxon>Bacillati</taxon>
        <taxon>Actinomycetota</taxon>
        <taxon>Actinomycetes</taxon>
        <taxon>Micrococcales</taxon>
        <taxon>Microbacteriaceae</taxon>
        <taxon>Microbacterium</taxon>
    </lineage>
</organism>
<feature type="domain" description="CopC" evidence="8">
    <location>
        <begin position="34"/>
        <end position="127"/>
    </location>
</feature>
<protein>
    <submittedName>
        <fullName evidence="9">Copper resistance protein CopC</fullName>
    </submittedName>
</protein>
<feature type="signal peptide" evidence="7">
    <location>
        <begin position="1"/>
        <end position="33"/>
    </location>
</feature>
<name>A0ABZ0SK58_9MICO</name>
<comment type="subcellular location">
    <subcellularLocation>
        <location evidence="1">Cell envelope</location>
    </subcellularLocation>
</comment>
<feature type="chain" id="PRO_5045112591" evidence="7">
    <location>
        <begin position="34"/>
        <end position="199"/>
    </location>
</feature>
<evidence type="ECO:0000256" key="5">
    <source>
        <dbReference type="SAM" id="MobiDB-lite"/>
    </source>
</evidence>
<dbReference type="Pfam" id="PF04234">
    <property type="entry name" value="CopC"/>
    <property type="match status" value="1"/>
</dbReference>
<gene>
    <name evidence="9" type="ORF">SM116_12295</name>
</gene>
<keyword evidence="6" id="KW-0472">Membrane</keyword>
<evidence type="ECO:0000256" key="7">
    <source>
        <dbReference type="SAM" id="SignalP"/>
    </source>
</evidence>
<dbReference type="InterPro" id="IPR007348">
    <property type="entry name" value="CopC_dom"/>
</dbReference>
<evidence type="ECO:0000256" key="1">
    <source>
        <dbReference type="ARBA" id="ARBA00004196"/>
    </source>
</evidence>
<feature type="compositionally biased region" description="Low complexity" evidence="5">
    <location>
        <begin position="151"/>
        <end position="164"/>
    </location>
</feature>
<evidence type="ECO:0000256" key="2">
    <source>
        <dbReference type="ARBA" id="ARBA00022723"/>
    </source>
</evidence>
<evidence type="ECO:0000256" key="3">
    <source>
        <dbReference type="ARBA" id="ARBA00022729"/>
    </source>
</evidence>
<dbReference type="Proteomes" id="UP001323798">
    <property type="component" value="Chromosome"/>
</dbReference>
<reference evidence="9 10" key="1">
    <citation type="submission" date="2023-11" db="EMBL/GenBank/DDBJ databases">
        <title>Genome sequence of Microbacterium rhizosphaerae KACC 19337.</title>
        <authorList>
            <person name="Choi H."/>
            <person name="Kim S."/>
            <person name="Kim Y."/>
            <person name="Kwon S.-W."/>
            <person name="Heo J."/>
        </authorList>
    </citation>
    <scope>NUCLEOTIDE SEQUENCE [LARGE SCALE GENOMIC DNA]</scope>
    <source>
        <strain evidence="9 10">KACC 19337</strain>
    </source>
</reference>
<feature type="region of interest" description="Disordered" evidence="5">
    <location>
        <begin position="139"/>
        <end position="164"/>
    </location>
</feature>
<keyword evidence="4" id="KW-0186">Copper</keyword>